<dbReference type="InterPro" id="IPR013783">
    <property type="entry name" value="Ig-like_fold"/>
</dbReference>
<feature type="signal peptide" evidence="1">
    <location>
        <begin position="1"/>
        <end position="24"/>
    </location>
</feature>
<dbReference type="SUPFAM" id="SSF49373">
    <property type="entry name" value="Invasin/intimin cell-adhesion fragments"/>
    <property type="match status" value="1"/>
</dbReference>
<proteinExistence type="predicted"/>
<dbReference type="Pfam" id="PF02368">
    <property type="entry name" value="Big_2"/>
    <property type="match status" value="1"/>
</dbReference>
<protein>
    <recommendedName>
        <fullName evidence="2">BIG2 domain-containing protein</fullName>
    </recommendedName>
</protein>
<evidence type="ECO:0000313" key="4">
    <source>
        <dbReference type="Proteomes" id="UP000446866"/>
    </source>
</evidence>
<comment type="caution">
    <text evidence="3">The sequence shown here is derived from an EMBL/GenBank/DDBJ whole genome shotgun (WGS) entry which is preliminary data.</text>
</comment>
<dbReference type="Gene3D" id="2.60.40.1080">
    <property type="match status" value="1"/>
</dbReference>
<name>A0A845QI96_9FIRM</name>
<feature type="domain" description="BIG2" evidence="2">
    <location>
        <begin position="296"/>
        <end position="335"/>
    </location>
</feature>
<dbReference type="Proteomes" id="UP000446866">
    <property type="component" value="Unassembled WGS sequence"/>
</dbReference>
<dbReference type="InterPro" id="IPR003343">
    <property type="entry name" value="Big_2"/>
</dbReference>
<sequence length="663" mass="73602">MKRAIVIVLSLMMLLCSFPAGIFAEDAGDETQSPGQEEVQKIDISRDSFMRTDPSTFTYTGEELIANKVEVWVANHRLTEGVDYTLEYRNNVMPGKMEVIAKGINDYCGELRSELDIYPRSIGTYCKFNFPEFTEKGERPQFTITYGKMLLEEGKDYTVGNYTDEETCGYIEIRGIGGFSGKVNYRYETRINIAKAEVQYEPKKVYNGKRQNAEPIIVTYQGKKLSELSDYVLKYSNNIEVGTARVDIIGRGKFHGTITRYFEIAPKEQEITIKENTFDLFPKSDPVQIKAKASGDGTGFSYTSDNPAVATVDADGVIRAKAPGTAIITVKTVGSKTFGEVSTTVTVNVGQSSTEFFLVIAERKGMGAFISKLPDEKIVKATVTVGGETYPCKIIDDEITVALDAPYPQQKLGEKIIITAEDDSGKVITTEGTVENAEVYIKVNNIYDKTSTIVGEAALGATVKTVLDGKTYKTVADKRSGEFELKIPKQKFGKKIKITVTNDYGSSTSITKTVKKRKSANLEIYKYVYKSSKYAYVECSNVSAGDMIKIKIGGKTYKKKINQSKKLLKTKVYIGTHAAGTKISASLYNSRGQKLDSYSDMVYFGNKLYVGMTSKQALLTTWGKPVSKATYYGIKEWVYRSGNQVVYVYISGGKVIDLIQFVY</sequence>
<dbReference type="AlphaFoldDB" id="A0A845QI96"/>
<feature type="chain" id="PRO_5032623693" description="BIG2 domain-containing protein" evidence="1">
    <location>
        <begin position="25"/>
        <end position="663"/>
    </location>
</feature>
<keyword evidence="1" id="KW-0732">Signal</keyword>
<organism evidence="3 4">
    <name type="scientific">Anaerotruncus colihominis</name>
    <dbReference type="NCBI Taxonomy" id="169435"/>
    <lineage>
        <taxon>Bacteria</taxon>
        <taxon>Bacillati</taxon>
        <taxon>Bacillota</taxon>
        <taxon>Clostridia</taxon>
        <taxon>Eubacteriales</taxon>
        <taxon>Oscillospiraceae</taxon>
        <taxon>Anaerotruncus</taxon>
    </lineage>
</organism>
<dbReference type="EMBL" id="QXWK01000016">
    <property type="protein sequence ID" value="NBH61850.1"/>
    <property type="molecule type" value="Genomic_DNA"/>
</dbReference>
<dbReference type="Gene3D" id="2.60.40.10">
    <property type="entry name" value="Immunoglobulins"/>
    <property type="match status" value="1"/>
</dbReference>
<gene>
    <name evidence="3" type="ORF">D0435_09320</name>
</gene>
<dbReference type="RefSeq" id="WP_160202132.1">
    <property type="nucleotide sequence ID" value="NZ_QXWK01000016.1"/>
</dbReference>
<reference evidence="3 4" key="1">
    <citation type="submission" date="2018-08" db="EMBL/GenBank/DDBJ databases">
        <title>Murine metabolic-syndrome-specific gut microbial biobank.</title>
        <authorList>
            <person name="Liu C."/>
        </authorList>
    </citation>
    <scope>NUCLEOTIDE SEQUENCE [LARGE SCALE GENOMIC DNA]</scope>
    <source>
        <strain evidence="3 4">28</strain>
    </source>
</reference>
<evidence type="ECO:0000313" key="3">
    <source>
        <dbReference type="EMBL" id="NBH61850.1"/>
    </source>
</evidence>
<accession>A0A845QI96</accession>
<dbReference type="InterPro" id="IPR008964">
    <property type="entry name" value="Invasin/intimin_cell_adhesion"/>
</dbReference>
<keyword evidence="4" id="KW-1185">Reference proteome</keyword>
<evidence type="ECO:0000259" key="2">
    <source>
        <dbReference type="Pfam" id="PF02368"/>
    </source>
</evidence>
<evidence type="ECO:0000256" key="1">
    <source>
        <dbReference type="SAM" id="SignalP"/>
    </source>
</evidence>